<keyword evidence="2" id="KW-0032">Aminotransferase</keyword>
<evidence type="ECO:0000256" key="4">
    <source>
        <dbReference type="ARBA" id="ARBA00022898"/>
    </source>
</evidence>
<evidence type="ECO:0000256" key="3">
    <source>
        <dbReference type="ARBA" id="ARBA00022679"/>
    </source>
</evidence>
<feature type="non-terminal residue" evidence="7">
    <location>
        <position position="369"/>
    </location>
</feature>
<dbReference type="GO" id="GO:0030170">
    <property type="term" value="F:pyridoxal phosphate binding"/>
    <property type="evidence" value="ECO:0007669"/>
    <property type="project" value="InterPro"/>
</dbReference>
<dbReference type="PANTHER" id="PTHR11751:SF29">
    <property type="entry name" value="ALANINE TRANSAMINASE"/>
    <property type="match status" value="1"/>
</dbReference>
<dbReference type="GO" id="GO:0042853">
    <property type="term" value="P:L-alanine catabolic process"/>
    <property type="evidence" value="ECO:0007669"/>
    <property type="project" value="UniProtKB-UniPathway"/>
</dbReference>
<name>A0A382NH40_9ZZZZ</name>
<evidence type="ECO:0000256" key="5">
    <source>
        <dbReference type="ARBA" id="ARBA00025785"/>
    </source>
</evidence>
<keyword evidence="3" id="KW-0808">Transferase</keyword>
<evidence type="ECO:0000259" key="6">
    <source>
        <dbReference type="Pfam" id="PF00155"/>
    </source>
</evidence>
<dbReference type="Gene3D" id="1.10.287.1970">
    <property type="match status" value="1"/>
</dbReference>
<dbReference type="GO" id="GO:0004021">
    <property type="term" value="F:L-alanine:2-oxoglutarate aminotransferase activity"/>
    <property type="evidence" value="ECO:0007669"/>
    <property type="project" value="TreeGrafter"/>
</dbReference>
<dbReference type="AlphaFoldDB" id="A0A382NH40"/>
<evidence type="ECO:0000256" key="1">
    <source>
        <dbReference type="ARBA" id="ARBA00011738"/>
    </source>
</evidence>
<accession>A0A382NH40</accession>
<dbReference type="Pfam" id="PF00155">
    <property type="entry name" value="Aminotran_1_2"/>
    <property type="match status" value="1"/>
</dbReference>
<gene>
    <name evidence="7" type="ORF">METZ01_LOCUS311886</name>
</gene>
<dbReference type="UniPathway" id="UPA00528">
    <property type="reaction ID" value="UER00586"/>
</dbReference>
<feature type="non-terminal residue" evidence="7">
    <location>
        <position position="1"/>
    </location>
</feature>
<dbReference type="InterPro" id="IPR015424">
    <property type="entry name" value="PyrdxlP-dep_Trfase"/>
</dbReference>
<comment type="subunit">
    <text evidence="1">Homodimer.</text>
</comment>
<dbReference type="CDD" id="cd00609">
    <property type="entry name" value="AAT_like"/>
    <property type="match status" value="1"/>
</dbReference>
<reference evidence="7" key="1">
    <citation type="submission" date="2018-05" db="EMBL/GenBank/DDBJ databases">
        <authorList>
            <person name="Lanie J.A."/>
            <person name="Ng W.-L."/>
            <person name="Kazmierczak K.M."/>
            <person name="Andrzejewski T.M."/>
            <person name="Davidsen T.M."/>
            <person name="Wayne K.J."/>
            <person name="Tettelin H."/>
            <person name="Glass J.I."/>
            <person name="Rusch D."/>
            <person name="Podicherti R."/>
            <person name="Tsui H.-C.T."/>
            <person name="Winkler M.E."/>
        </authorList>
    </citation>
    <scope>NUCLEOTIDE SEQUENCE</scope>
</reference>
<dbReference type="InterPro" id="IPR004839">
    <property type="entry name" value="Aminotransferase_I/II_large"/>
</dbReference>
<dbReference type="InterPro" id="IPR015421">
    <property type="entry name" value="PyrdxlP-dep_Trfase_major"/>
</dbReference>
<feature type="domain" description="Aminotransferase class I/classII large" evidence="6">
    <location>
        <begin position="84"/>
        <end position="359"/>
    </location>
</feature>
<dbReference type="InterPro" id="IPR045088">
    <property type="entry name" value="ALAT1/2-like"/>
</dbReference>
<evidence type="ECO:0000256" key="2">
    <source>
        <dbReference type="ARBA" id="ARBA00022576"/>
    </source>
</evidence>
<proteinExistence type="inferred from homology"/>
<dbReference type="Gene3D" id="3.40.640.10">
    <property type="entry name" value="Type I PLP-dependent aspartate aminotransferase-like (Major domain)"/>
    <property type="match status" value="1"/>
</dbReference>
<sequence>KLVSMEYAVRGSIAKRAAELKRLGRTIIPCNIGNPQALGQPPLTFYRQVLALLEYPELLKHKTHQIPPVFSDTALDYSHTIMEKMETGLGAYSDSKGHEFIREAIAEFIDKRDDVVKSDGIRSNPDTIFLTDGASEGAKNIIELLITCKQDGIMIPLPQYPLYSATIHRCGGVQINYYPDEDKGWILTRNALEDSYSQAEADGVNIRAIVVINPGNPTGSVLTKESVDEVVAFSSDKGIAIIADEVYQENTYGSKFHSFAKAVWNRPHFPLFSLHSVSKGFYGECGHRGGYLEVRNSPKLEFTDQSLNEVLFRQASVNLCSNTVGQVLVYLMVTPPHEESVMGKLHKKEVKSVLKDLKEKALIIKQSFT</sequence>
<dbReference type="SUPFAM" id="SSF53383">
    <property type="entry name" value="PLP-dependent transferases"/>
    <property type="match status" value="1"/>
</dbReference>
<protein>
    <recommendedName>
        <fullName evidence="6">Aminotransferase class I/classII large domain-containing protein</fullName>
    </recommendedName>
</protein>
<dbReference type="PANTHER" id="PTHR11751">
    <property type="entry name" value="ALANINE AMINOTRANSFERASE"/>
    <property type="match status" value="1"/>
</dbReference>
<evidence type="ECO:0000313" key="7">
    <source>
        <dbReference type="EMBL" id="SVC59032.1"/>
    </source>
</evidence>
<comment type="similarity">
    <text evidence="5">Belongs to the class-I pyridoxal-phosphate-dependent aminotransferase family. Alanine aminotransferase subfamily.</text>
</comment>
<dbReference type="EMBL" id="UINC01099621">
    <property type="protein sequence ID" value="SVC59032.1"/>
    <property type="molecule type" value="Genomic_DNA"/>
</dbReference>
<keyword evidence="4" id="KW-0663">Pyridoxal phosphate</keyword>
<organism evidence="7">
    <name type="scientific">marine metagenome</name>
    <dbReference type="NCBI Taxonomy" id="408172"/>
    <lineage>
        <taxon>unclassified sequences</taxon>
        <taxon>metagenomes</taxon>
        <taxon>ecological metagenomes</taxon>
    </lineage>
</organism>
<dbReference type="FunFam" id="3.40.640.10:FF:000236">
    <property type="entry name" value="Alanine aminotransferase 2"/>
    <property type="match status" value="1"/>
</dbReference>